<evidence type="ECO:0000313" key="1">
    <source>
        <dbReference type="EMBL" id="AKF10581.1"/>
    </source>
</evidence>
<gene>
    <name evidence="1" type="ORF">DB32_007730</name>
</gene>
<dbReference type="Proteomes" id="UP000034883">
    <property type="component" value="Chromosome"/>
</dbReference>
<evidence type="ECO:0000313" key="2">
    <source>
        <dbReference type="Proteomes" id="UP000034883"/>
    </source>
</evidence>
<dbReference type="EMBL" id="CP011125">
    <property type="protein sequence ID" value="AKF10581.1"/>
    <property type="molecule type" value="Genomic_DNA"/>
</dbReference>
<reference evidence="1 2" key="1">
    <citation type="submission" date="2015-03" db="EMBL/GenBank/DDBJ databases">
        <title>Genome assembly of Sandaracinus amylolyticus DSM 53668.</title>
        <authorList>
            <person name="Sharma G."/>
            <person name="Subramanian S."/>
        </authorList>
    </citation>
    <scope>NUCLEOTIDE SEQUENCE [LARGE SCALE GENOMIC DNA]</scope>
    <source>
        <strain evidence="1 2">DSM 53668</strain>
    </source>
</reference>
<organism evidence="1 2">
    <name type="scientific">Sandaracinus amylolyticus</name>
    <dbReference type="NCBI Taxonomy" id="927083"/>
    <lineage>
        <taxon>Bacteria</taxon>
        <taxon>Pseudomonadati</taxon>
        <taxon>Myxococcota</taxon>
        <taxon>Polyangia</taxon>
        <taxon>Polyangiales</taxon>
        <taxon>Sandaracinaceae</taxon>
        <taxon>Sandaracinus</taxon>
    </lineage>
</organism>
<dbReference type="STRING" id="927083.DB32_007730"/>
<dbReference type="AlphaFoldDB" id="A0A0F6W922"/>
<proteinExistence type="predicted"/>
<keyword evidence="2" id="KW-1185">Reference proteome</keyword>
<sequence length="87" mass="9735">MSTRDVTTPAERIDLLLEQARHFLELDLVGEAIARTRHALAQCEKELAHAGDAVTRREIITRREIAIDLLNRLGGKPLPSDEEHGTI</sequence>
<dbReference type="RefSeq" id="WP_053237535.1">
    <property type="nucleotide sequence ID" value="NZ_CP011125.1"/>
</dbReference>
<accession>A0A0F6W922</accession>
<protein>
    <submittedName>
        <fullName evidence="1">Uncharacterized protein</fullName>
    </submittedName>
</protein>
<dbReference type="KEGG" id="samy:DB32_007730"/>
<name>A0A0F6W922_9BACT</name>